<comment type="caution">
    <text evidence="2">The sequence shown here is derived from an EMBL/GenBank/DDBJ whole genome shotgun (WGS) entry which is preliminary data.</text>
</comment>
<accession>A0ABD3Y2B6</accession>
<evidence type="ECO:0000256" key="1">
    <source>
        <dbReference type="SAM" id="MobiDB-lite"/>
    </source>
</evidence>
<gene>
    <name evidence="2" type="ORF">ACJMK2_004130</name>
</gene>
<sequence length="154" mass="17199">MVGARPQHQPQSKIPHGHEAHQEPSLTGSRSRVHLYFEVVVEGHTRLAYRQPGCQVISFESEEKAPKQAEILAALQAMEVSIYGIAGLQNAGYTRHVLYPIDLSTHILVCMKIKVKGRTAHVRRKTPPFERQIGPKTLDVLISGLHVQNGIKEQ</sequence>
<name>A0ABD3Y2B6_SINWO</name>
<organism evidence="2 3">
    <name type="scientific">Sinanodonta woodiana</name>
    <name type="common">Chinese pond mussel</name>
    <name type="synonym">Anodonta woodiana</name>
    <dbReference type="NCBI Taxonomy" id="1069815"/>
    <lineage>
        <taxon>Eukaryota</taxon>
        <taxon>Metazoa</taxon>
        <taxon>Spiralia</taxon>
        <taxon>Lophotrochozoa</taxon>
        <taxon>Mollusca</taxon>
        <taxon>Bivalvia</taxon>
        <taxon>Autobranchia</taxon>
        <taxon>Heteroconchia</taxon>
        <taxon>Palaeoheterodonta</taxon>
        <taxon>Unionida</taxon>
        <taxon>Unionoidea</taxon>
        <taxon>Unionidae</taxon>
        <taxon>Unioninae</taxon>
        <taxon>Sinanodonta</taxon>
    </lineage>
</organism>
<evidence type="ECO:0000313" key="3">
    <source>
        <dbReference type="Proteomes" id="UP001634394"/>
    </source>
</evidence>
<dbReference type="EMBL" id="JBJQND010000001">
    <property type="protein sequence ID" value="KAL3891888.1"/>
    <property type="molecule type" value="Genomic_DNA"/>
</dbReference>
<proteinExistence type="predicted"/>
<dbReference type="Proteomes" id="UP001634394">
    <property type="component" value="Unassembled WGS sequence"/>
</dbReference>
<keyword evidence="3" id="KW-1185">Reference proteome</keyword>
<evidence type="ECO:0000313" key="2">
    <source>
        <dbReference type="EMBL" id="KAL3891888.1"/>
    </source>
</evidence>
<reference evidence="2 3" key="1">
    <citation type="submission" date="2024-11" db="EMBL/GenBank/DDBJ databases">
        <title>Chromosome-level genome assembly of the freshwater bivalve Anodonta woodiana.</title>
        <authorList>
            <person name="Chen X."/>
        </authorList>
    </citation>
    <scope>NUCLEOTIDE SEQUENCE [LARGE SCALE GENOMIC DNA]</scope>
    <source>
        <strain evidence="2">MN2024</strain>
        <tissue evidence="2">Gills</tissue>
    </source>
</reference>
<dbReference type="AlphaFoldDB" id="A0ABD3Y2B6"/>
<feature type="region of interest" description="Disordered" evidence="1">
    <location>
        <begin position="1"/>
        <end position="27"/>
    </location>
</feature>
<protein>
    <submittedName>
        <fullName evidence="2">Uncharacterized protein</fullName>
    </submittedName>
</protein>